<feature type="domain" description="UspA" evidence="2">
    <location>
        <begin position="166"/>
        <end position="305"/>
    </location>
</feature>
<name>A0A5C5ZK78_9BACT</name>
<evidence type="ECO:0000313" key="3">
    <source>
        <dbReference type="EMBL" id="TWT87782.1"/>
    </source>
</evidence>
<dbReference type="Gene3D" id="3.40.50.620">
    <property type="entry name" value="HUPs"/>
    <property type="match status" value="2"/>
</dbReference>
<dbReference type="EMBL" id="SJPN01000033">
    <property type="protein sequence ID" value="TWT87782.1"/>
    <property type="molecule type" value="Genomic_DNA"/>
</dbReference>
<comment type="similarity">
    <text evidence="1">Belongs to the universal stress protein A family.</text>
</comment>
<proteinExistence type="inferred from homology"/>
<comment type="caution">
    <text evidence="3">The sequence shown here is derived from an EMBL/GenBank/DDBJ whole genome shotgun (WGS) entry which is preliminary data.</text>
</comment>
<evidence type="ECO:0000259" key="2">
    <source>
        <dbReference type="Pfam" id="PF00582"/>
    </source>
</evidence>
<dbReference type="Pfam" id="PF00582">
    <property type="entry name" value="Usp"/>
    <property type="match status" value="2"/>
</dbReference>
<dbReference type="Proteomes" id="UP000320176">
    <property type="component" value="Unassembled WGS sequence"/>
</dbReference>
<evidence type="ECO:0000313" key="4">
    <source>
        <dbReference type="Proteomes" id="UP000320176"/>
    </source>
</evidence>
<dbReference type="PRINTS" id="PR01438">
    <property type="entry name" value="UNVRSLSTRESS"/>
</dbReference>
<reference evidence="3 4" key="1">
    <citation type="submission" date="2019-02" db="EMBL/GenBank/DDBJ databases">
        <title>Deep-cultivation of Planctomycetes and their phenomic and genomic characterization uncovers novel biology.</title>
        <authorList>
            <person name="Wiegand S."/>
            <person name="Jogler M."/>
            <person name="Boedeker C."/>
            <person name="Pinto D."/>
            <person name="Vollmers J."/>
            <person name="Rivas-Marin E."/>
            <person name="Kohn T."/>
            <person name="Peeters S.H."/>
            <person name="Heuer A."/>
            <person name="Rast P."/>
            <person name="Oberbeckmann S."/>
            <person name="Bunk B."/>
            <person name="Jeske O."/>
            <person name="Meyerdierks A."/>
            <person name="Storesund J.E."/>
            <person name="Kallscheuer N."/>
            <person name="Luecker S."/>
            <person name="Lage O.M."/>
            <person name="Pohl T."/>
            <person name="Merkel B.J."/>
            <person name="Hornburger P."/>
            <person name="Mueller R.-W."/>
            <person name="Bruemmer F."/>
            <person name="Labrenz M."/>
            <person name="Spormann A.M."/>
            <person name="Op Den Camp H."/>
            <person name="Overmann J."/>
            <person name="Amann R."/>
            <person name="Jetten M.S.M."/>
            <person name="Mascher T."/>
            <person name="Medema M.H."/>
            <person name="Devos D.P."/>
            <person name="Kaster A.-K."/>
            <person name="Ovreas L."/>
            <person name="Rohde M."/>
            <person name="Galperin M.Y."/>
            <person name="Jogler C."/>
        </authorList>
    </citation>
    <scope>NUCLEOTIDE SEQUENCE [LARGE SCALE GENOMIC DNA]</scope>
    <source>
        <strain evidence="3 4">Pla52n</strain>
    </source>
</reference>
<dbReference type="InterPro" id="IPR051688">
    <property type="entry name" value="USP_A"/>
</dbReference>
<keyword evidence="4" id="KW-1185">Reference proteome</keyword>
<dbReference type="InterPro" id="IPR006015">
    <property type="entry name" value="Universal_stress_UspA"/>
</dbReference>
<dbReference type="SUPFAM" id="SSF52402">
    <property type="entry name" value="Adenine nucleotide alpha hydrolases-like"/>
    <property type="match status" value="2"/>
</dbReference>
<protein>
    <submittedName>
        <fullName evidence="3">Stress response protein NhaX</fullName>
    </submittedName>
</protein>
<organism evidence="3 4">
    <name type="scientific">Stieleria varia</name>
    <dbReference type="NCBI Taxonomy" id="2528005"/>
    <lineage>
        <taxon>Bacteria</taxon>
        <taxon>Pseudomonadati</taxon>
        <taxon>Planctomycetota</taxon>
        <taxon>Planctomycetia</taxon>
        <taxon>Pirellulales</taxon>
        <taxon>Pirellulaceae</taxon>
        <taxon>Stieleria</taxon>
    </lineage>
</organism>
<dbReference type="InterPro" id="IPR014729">
    <property type="entry name" value="Rossmann-like_a/b/a_fold"/>
</dbReference>
<dbReference type="RefSeq" id="WP_197455173.1">
    <property type="nucleotide sequence ID" value="NZ_CP151726.1"/>
</dbReference>
<sequence>MKVLFASDGSGDSMEAARFIQRLSRHNELDVHVLTVSYAADSVGRTAVQPWSAEWDLKETRRVEELHAELMMMLSQHCRTVVMKRRSGHTVKNILEEANEYQADLIVLGARGHSMLHRVLLGSVSDSVATHAHCSVAVVRPDRPQNLDSADSLTESTASASADGLRIMVGYDQSIGAREAVNELCGIQWGESSSVTLLSVASPPFPFEQDSFAVMEPSWETDEMERVRCGGERMASVVADSIPNTTTQVCRARHPGEAIVDAAQESGSDLVVVGETTHSLIGQWFLGGTSRHVLRHCPCSVWISRHHRQRQETAIDS</sequence>
<dbReference type="CDD" id="cd00293">
    <property type="entry name" value="USP-like"/>
    <property type="match status" value="2"/>
</dbReference>
<accession>A0A5C5ZK78</accession>
<dbReference type="PANTHER" id="PTHR43010:SF1">
    <property type="entry name" value="USPA DOMAIN-CONTAINING PROTEIN"/>
    <property type="match status" value="1"/>
</dbReference>
<gene>
    <name evidence="3" type="primary">nhaX</name>
    <name evidence="3" type="ORF">Pla52n_70010</name>
</gene>
<dbReference type="AlphaFoldDB" id="A0A5C5ZK78"/>
<dbReference type="PANTHER" id="PTHR43010">
    <property type="entry name" value="UNIVERSAL STRESS PROTEIN SLR1230"/>
    <property type="match status" value="1"/>
</dbReference>
<dbReference type="InterPro" id="IPR006016">
    <property type="entry name" value="UspA"/>
</dbReference>
<evidence type="ECO:0000256" key="1">
    <source>
        <dbReference type="ARBA" id="ARBA00008791"/>
    </source>
</evidence>
<feature type="domain" description="UspA" evidence="2">
    <location>
        <begin position="2"/>
        <end position="140"/>
    </location>
</feature>